<feature type="transmembrane region" description="Helical" evidence="2">
    <location>
        <begin position="517"/>
        <end position="536"/>
    </location>
</feature>
<feature type="transmembrane region" description="Helical" evidence="2">
    <location>
        <begin position="628"/>
        <end position="646"/>
    </location>
</feature>
<sequence length="1216" mass="123897">MTATLDRGCPGCGRAPNPVAAEVIALDGRIAVLTPLVETARRDLETARRVYDERATGLRAMQQRRTGLLAQIHAARVTVPAAPVHAAAPAPAPAEPPAARPETTTRTVQNVLFILGGLLLGTAAIVFTTIAWATFGLAGRAAILGGVTALALAAPLVALRRNLRATAETFAALGMLLILLDGYAAWYVNLLGVTALDPARYAGVVALLAAVIAAGYGWATGLTGPRLAALLLIQPVPSMLLGRSGTYATALVLAGTAAIDLVAARFPLPVRAGARSTDPGVRHGLRGLAWLLFGGWLFAAFAASLLALIADERVPGYVSPTALLVTGLLLVAASIVAGRARFRAVASGVFVVLVAIAAVRPVAEYGDRFWLVTATAVLVAIALTVWVVLPRLPEAVRPGPRAGALAVLCGTYAALAAAAAIGLLATIAQAGERDRLDAILDWQFPLALATLPLAIAPLLPAYTPKMFIPATAGASTPMAEPVAPRHWGGGWRGWHDPVIVAVTLGILSLPLGFGMPVAMAAGLALAAGAALLLTAARADLARSVLVRALAGTASVVSALALAAWWPGTFAVLLPLTVVLGVAVSLRAHGRNSLLGRPALGAALTGVPFAALAVLDGTVPGAAWNGATAARLSLAAAATVLLAVAAVRRWRPAYLGPAGVAFGLVMLFAGLPLDPGRDPRLGYAAGALLLTALAAYSRPLLAFAPHSTPPHPGPVPAVSPAAAAAPRSPASPLPTATDAAPSPTASGVSPWAAPGVPPTPWPLAAWGQTLLALAGLPLFIAVLLGVVDAISTVVLAPYTWLDRGWSEVPTGTGLSPGTVVLPVWSEFAAVALLTPVVWLAVQVADRSRRRWATLAAAAAAALATLVGLAAAGAPWPVIPAVSVTFGLTALLVAGWVRRTAALLVPAGLVLKGAALAGASPRPATTLAALGLSLIAGVVIGATGRGLRARLSGWLGAVLAAVALAGTTGAAADLPLRTTSLIILGVAVATLTLGALLRRTRPAEAGPVEVAAHATAVVAFLLVIGVDLRYAAAVALLWSIAVGIRAIFGPWRWPLGLTAAGWLLLAWWLLLGAVRIGVWEAYTLPAALVAAVVGVLAARRWPALTSWRAYAVSVTAALLPSLAAVLLGDASWQRRLLLGAGAVVLVVAGAVRRRQSPVVLGGGTLLLLSVTEVARVWDLLPRWLPFAVGGIVLVTLAITYERRRRDLARLRAAVGRMT</sequence>
<feature type="transmembrane region" description="Helical" evidence="2">
    <location>
        <begin position="599"/>
        <end position="622"/>
    </location>
</feature>
<keyword evidence="4" id="KW-1185">Reference proteome</keyword>
<organism evidence="3 4">
    <name type="scientific">Catenuloplanes indicus</name>
    <dbReference type="NCBI Taxonomy" id="137267"/>
    <lineage>
        <taxon>Bacteria</taxon>
        <taxon>Bacillati</taxon>
        <taxon>Actinomycetota</taxon>
        <taxon>Actinomycetes</taxon>
        <taxon>Micromonosporales</taxon>
        <taxon>Micromonosporaceae</taxon>
        <taxon>Catenuloplanes</taxon>
    </lineage>
</organism>
<feature type="transmembrane region" description="Helical" evidence="2">
    <location>
        <begin position="1028"/>
        <end position="1046"/>
    </location>
</feature>
<feature type="transmembrane region" description="Helical" evidence="2">
    <location>
        <begin position="316"/>
        <end position="337"/>
    </location>
</feature>
<feature type="transmembrane region" description="Helical" evidence="2">
    <location>
        <begin position="248"/>
        <end position="268"/>
    </location>
</feature>
<feature type="transmembrane region" description="Helical" evidence="2">
    <location>
        <begin position="1006"/>
        <end position="1022"/>
    </location>
</feature>
<evidence type="ECO:0000256" key="1">
    <source>
        <dbReference type="SAM" id="MobiDB-lite"/>
    </source>
</evidence>
<name>A0AAE4B278_9ACTN</name>
<dbReference type="GO" id="GO:0051301">
    <property type="term" value="P:cell division"/>
    <property type="evidence" value="ECO:0007669"/>
    <property type="project" value="UniProtKB-KW"/>
</dbReference>
<dbReference type="InterPro" id="IPR058062">
    <property type="entry name" value="SCO7613_C"/>
</dbReference>
<feature type="transmembrane region" description="Helical" evidence="2">
    <location>
        <begin position="571"/>
        <end position="587"/>
    </location>
</feature>
<feature type="transmembrane region" description="Helical" evidence="2">
    <location>
        <begin position="1080"/>
        <end position="1096"/>
    </location>
</feature>
<evidence type="ECO:0000313" key="4">
    <source>
        <dbReference type="Proteomes" id="UP001240236"/>
    </source>
</evidence>
<feature type="transmembrane region" description="Helical" evidence="2">
    <location>
        <begin position="141"/>
        <end position="158"/>
    </location>
</feature>
<dbReference type="AlphaFoldDB" id="A0AAE4B278"/>
<feature type="transmembrane region" description="Helical" evidence="2">
    <location>
        <begin position="1181"/>
        <end position="1198"/>
    </location>
</feature>
<feature type="compositionally biased region" description="Low complexity" evidence="1">
    <location>
        <begin position="717"/>
        <end position="745"/>
    </location>
</feature>
<dbReference type="EMBL" id="JAUSUZ010000001">
    <property type="protein sequence ID" value="MDQ0368718.1"/>
    <property type="molecule type" value="Genomic_DNA"/>
</dbReference>
<feature type="transmembrane region" description="Helical" evidence="2">
    <location>
        <begin position="949"/>
        <end position="970"/>
    </location>
</feature>
<feature type="transmembrane region" description="Helical" evidence="2">
    <location>
        <begin position="170"/>
        <end position="188"/>
    </location>
</feature>
<keyword evidence="2" id="KW-0472">Membrane</keyword>
<accession>A0AAE4B278</accession>
<keyword evidence="3" id="KW-0132">Cell division</keyword>
<feature type="region of interest" description="Disordered" evidence="1">
    <location>
        <begin position="711"/>
        <end position="750"/>
    </location>
</feature>
<feature type="transmembrane region" description="Helical" evidence="2">
    <location>
        <begin position="1053"/>
        <end position="1074"/>
    </location>
</feature>
<dbReference type="Proteomes" id="UP001240236">
    <property type="component" value="Unassembled WGS sequence"/>
</dbReference>
<feature type="transmembrane region" description="Helical" evidence="2">
    <location>
        <begin position="369"/>
        <end position="390"/>
    </location>
</feature>
<evidence type="ECO:0000313" key="3">
    <source>
        <dbReference type="EMBL" id="MDQ0368718.1"/>
    </source>
</evidence>
<feature type="transmembrane region" description="Helical" evidence="2">
    <location>
        <begin position="1132"/>
        <end position="1149"/>
    </location>
</feature>
<feature type="transmembrane region" description="Helical" evidence="2">
    <location>
        <begin position="548"/>
        <end position="565"/>
    </location>
</feature>
<feature type="transmembrane region" description="Helical" evidence="2">
    <location>
        <begin position="769"/>
        <end position="798"/>
    </location>
</feature>
<feature type="transmembrane region" description="Helical" evidence="2">
    <location>
        <begin position="900"/>
        <end position="918"/>
    </location>
</feature>
<feature type="transmembrane region" description="Helical" evidence="2">
    <location>
        <begin position="288"/>
        <end position="310"/>
    </location>
</feature>
<evidence type="ECO:0000256" key="2">
    <source>
        <dbReference type="SAM" id="Phobius"/>
    </source>
</evidence>
<feature type="transmembrane region" description="Helical" evidence="2">
    <location>
        <begin position="850"/>
        <end position="870"/>
    </location>
</feature>
<keyword evidence="2" id="KW-0812">Transmembrane</keyword>
<feature type="transmembrane region" description="Helical" evidence="2">
    <location>
        <begin position="1108"/>
        <end position="1126"/>
    </location>
</feature>
<keyword evidence="3" id="KW-0131">Cell cycle</keyword>
<dbReference type="NCBIfam" id="NF047321">
    <property type="entry name" value="SCO7613_CTERM"/>
    <property type="match status" value="1"/>
</dbReference>
<feature type="transmembrane region" description="Helical" evidence="2">
    <location>
        <begin position="200"/>
        <end position="219"/>
    </location>
</feature>
<proteinExistence type="predicted"/>
<feature type="transmembrane region" description="Helical" evidence="2">
    <location>
        <begin position="111"/>
        <end position="135"/>
    </location>
</feature>
<gene>
    <name evidence="3" type="ORF">J2S42_005387</name>
</gene>
<feature type="transmembrane region" description="Helical" evidence="2">
    <location>
        <begin position="818"/>
        <end position="838"/>
    </location>
</feature>
<feature type="transmembrane region" description="Helical" evidence="2">
    <location>
        <begin position="924"/>
        <end position="942"/>
    </location>
</feature>
<feature type="transmembrane region" description="Helical" evidence="2">
    <location>
        <begin position="682"/>
        <end position="700"/>
    </location>
</feature>
<feature type="transmembrane region" description="Helical" evidence="2">
    <location>
        <begin position="344"/>
        <end position="363"/>
    </location>
</feature>
<feature type="transmembrane region" description="Helical" evidence="2">
    <location>
        <begin position="402"/>
        <end position="430"/>
    </location>
</feature>
<comment type="caution">
    <text evidence="3">The sequence shown here is derived from an EMBL/GenBank/DDBJ whole genome shotgun (WGS) entry which is preliminary data.</text>
</comment>
<feature type="transmembrane region" description="Helical" evidence="2">
    <location>
        <begin position="876"/>
        <end position="895"/>
    </location>
</feature>
<reference evidence="3 4" key="1">
    <citation type="submission" date="2023-07" db="EMBL/GenBank/DDBJ databases">
        <title>Sequencing the genomes of 1000 actinobacteria strains.</title>
        <authorList>
            <person name="Klenk H.-P."/>
        </authorList>
    </citation>
    <scope>NUCLEOTIDE SEQUENCE [LARGE SCALE GENOMIC DNA]</scope>
    <source>
        <strain evidence="3 4">DSM 44709</strain>
    </source>
</reference>
<protein>
    <submittedName>
        <fullName evidence="3">Cell division septation protein DedD</fullName>
    </submittedName>
</protein>
<feature type="transmembrane region" description="Helical" evidence="2">
    <location>
        <begin position="653"/>
        <end position="670"/>
    </location>
</feature>
<feature type="transmembrane region" description="Helical" evidence="2">
    <location>
        <begin position="976"/>
        <end position="994"/>
    </location>
</feature>
<feature type="transmembrane region" description="Helical" evidence="2">
    <location>
        <begin position="1156"/>
        <end position="1175"/>
    </location>
</feature>
<feature type="transmembrane region" description="Helical" evidence="2">
    <location>
        <begin position="442"/>
        <end position="462"/>
    </location>
</feature>
<keyword evidence="2" id="KW-1133">Transmembrane helix</keyword>